<keyword evidence="3" id="KW-1185">Reference proteome</keyword>
<evidence type="ECO:0000256" key="1">
    <source>
        <dbReference type="SAM" id="Phobius"/>
    </source>
</evidence>
<dbReference type="Proteomes" id="UP001168363">
    <property type="component" value="Unassembled WGS sequence"/>
</dbReference>
<keyword evidence="1" id="KW-0812">Transmembrane</keyword>
<proteinExistence type="predicted"/>
<comment type="caution">
    <text evidence="2">The sequence shown here is derived from an EMBL/GenBank/DDBJ whole genome shotgun (WGS) entry which is preliminary data.</text>
</comment>
<keyword evidence="1" id="KW-1133">Transmembrane helix</keyword>
<protein>
    <recommendedName>
        <fullName evidence="4">SHOCT domain-containing protein</fullName>
    </recommendedName>
</protein>
<dbReference type="RefSeq" id="WP_302707117.1">
    <property type="nucleotide sequence ID" value="NZ_JAULSC010000005.1"/>
</dbReference>
<accession>A0ABT8TNY5</accession>
<evidence type="ECO:0008006" key="4">
    <source>
        <dbReference type="Google" id="ProtNLM"/>
    </source>
</evidence>
<dbReference type="EMBL" id="JAULSC010000005">
    <property type="protein sequence ID" value="MDO3395662.1"/>
    <property type="molecule type" value="Genomic_DNA"/>
</dbReference>
<sequence length="81" mass="9028">MDVMDGMDGMGGMMLWMTIWGVVGLALLVGLGVVVVRLVRRGDGAREVPRGDSPEEILRRRYAAGELDEDEYFRRSSGLRE</sequence>
<keyword evidence="1" id="KW-0472">Membrane</keyword>
<name>A0ABT8TNY5_9ACTN</name>
<reference evidence="2" key="1">
    <citation type="submission" date="2023-06" db="EMBL/GenBank/DDBJ databases">
        <title>Genome sequence of Nocardioides sp. SOB44.</title>
        <authorList>
            <person name="Zhang G."/>
        </authorList>
    </citation>
    <scope>NUCLEOTIDE SEQUENCE</scope>
    <source>
        <strain evidence="2">SOB44</strain>
    </source>
</reference>
<feature type="transmembrane region" description="Helical" evidence="1">
    <location>
        <begin position="13"/>
        <end position="36"/>
    </location>
</feature>
<evidence type="ECO:0000313" key="3">
    <source>
        <dbReference type="Proteomes" id="UP001168363"/>
    </source>
</evidence>
<gene>
    <name evidence="2" type="ORF">QWJ41_08045</name>
</gene>
<evidence type="ECO:0000313" key="2">
    <source>
        <dbReference type="EMBL" id="MDO3395662.1"/>
    </source>
</evidence>
<organism evidence="2 3">
    <name type="scientific">Nocardioides cremeus</name>
    <dbReference type="NCBI Taxonomy" id="3058044"/>
    <lineage>
        <taxon>Bacteria</taxon>
        <taxon>Bacillati</taxon>
        <taxon>Actinomycetota</taxon>
        <taxon>Actinomycetes</taxon>
        <taxon>Propionibacteriales</taxon>
        <taxon>Nocardioidaceae</taxon>
        <taxon>Nocardioides</taxon>
    </lineage>
</organism>